<evidence type="ECO:0000313" key="1">
    <source>
        <dbReference type="EMBL" id="APG05427.1"/>
    </source>
</evidence>
<dbReference type="AlphaFoldDB" id="A0A0G9HEP4"/>
<sequence length="155" mass="16660">MSSSFDTRDDDNGDGDLTDLLGEIRVLLPAAQLLSGFLIAVPFAPGFSRLVGSEQHIFLATFVFSLISLVMLSGPAIQHRLIRPLRDREQFKVIAGRQVLAGAVALAVALVLVTQLVLSAVMGDTLGNIAAAALGTLIAVVWWFLPWWLRGKGHV</sequence>
<dbReference type="PATRIC" id="fig|1440763.5.peg.733"/>
<dbReference type="Proteomes" id="UP000182987">
    <property type="component" value="Chromosome"/>
</dbReference>
<evidence type="ECO:0000313" key="2">
    <source>
        <dbReference type="Proteomes" id="UP000182987"/>
    </source>
</evidence>
<name>A0A0G9HEP4_9GAMM</name>
<dbReference type="RefSeq" id="WP_046966672.1">
    <property type="nucleotide sequence ID" value="NZ_CP017480.1"/>
</dbReference>
<reference evidence="2" key="1">
    <citation type="submission" date="2016-09" db="EMBL/GenBank/DDBJ databases">
        <authorList>
            <person name="Lysoe E."/>
        </authorList>
    </citation>
    <scope>NUCLEOTIDE SEQUENCE [LARGE SCALE GENOMIC DNA]</scope>
    <source>
        <strain evidence="2">LJ96T</strain>
    </source>
</reference>
<gene>
    <name evidence="1" type="ORF">BJI69_16955</name>
</gene>
<dbReference type="OrthoDB" id="5956718at2"/>
<accession>A0A0G9HEP4</accession>
<keyword evidence="2" id="KW-1185">Reference proteome</keyword>
<proteinExistence type="predicted"/>
<dbReference type="EMBL" id="CP017480">
    <property type="protein sequence ID" value="APG05427.1"/>
    <property type="molecule type" value="Genomic_DNA"/>
</dbReference>
<dbReference type="KEGG" id="lrz:BJI69_16955"/>
<dbReference type="InterPro" id="IPR046291">
    <property type="entry name" value="DUF6328"/>
</dbReference>
<organism evidence="1 2">
    <name type="scientific">Luteibacter rhizovicinus DSM 16549</name>
    <dbReference type="NCBI Taxonomy" id="1440763"/>
    <lineage>
        <taxon>Bacteria</taxon>
        <taxon>Pseudomonadati</taxon>
        <taxon>Pseudomonadota</taxon>
        <taxon>Gammaproteobacteria</taxon>
        <taxon>Lysobacterales</taxon>
        <taxon>Rhodanobacteraceae</taxon>
        <taxon>Luteibacter</taxon>
    </lineage>
</organism>
<protein>
    <submittedName>
        <fullName evidence="1">Uncharacterized protein</fullName>
    </submittedName>
</protein>
<dbReference type="Pfam" id="PF19853">
    <property type="entry name" value="DUF6328"/>
    <property type="match status" value="1"/>
</dbReference>